<dbReference type="Proteomes" id="UP000252189">
    <property type="component" value="Unassembled WGS sequence"/>
</dbReference>
<dbReference type="Pfam" id="PF26449">
    <property type="entry name" value="DUF8128"/>
    <property type="match status" value="1"/>
</dbReference>
<name>A0A368NCG4_9EURY</name>
<dbReference type="OrthoDB" id="268875at2157"/>
<dbReference type="InterPro" id="IPR058441">
    <property type="entry name" value="DUF8128"/>
</dbReference>
<evidence type="ECO:0000259" key="1">
    <source>
        <dbReference type="Pfam" id="PF26449"/>
    </source>
</evidence>
<gene>
    <name evidence="2" type="ORF">DU504_06585</name>
</gene>
<proteinExistence type="predicted"/>
<protein>
    <recommendedName>
        <fullName evidence="1">DUF8128 domain-containing protein</fullName>
    </recommendedName>
</protein>
<dbReference type="RefSeq" id="WP_114448549.1">
    <property type="nucleotide sequence ID" value="NZ_QPHM01000001.1"/>
</dbReference>
<dbReference type="EMBL" id="QPHM01000001">
    <property type="protein sequence ID" value="RCU46999.1"/>
    <property type="molecule type" value="Genomic_DNA"/>
</dbReference>
<sequence>MTLRNRLYHDHTTLEEEQAERLSYSRQNWYNVEVRPPKNEKIPATLKDFAAGIRELQTKWLKLRNASPTIAFEIRRHTPQKLQFQFSVPTKRLERKIRTQLSNQVPSIEFGDGVEGLPVTEESTAGGGFLTAGRRDWYPFRQEFDDPPVNSLVSTFHRHAMQNTSFVVQVLFKPVVGERVNRWLWKKQAYQQIRYLKKEKEQLWGSRSPTKREKRQADSIEAKAGNSRFHTTIRFAVLGAEEYTKSRVKELAGSYNTYENPETGQYLDTVTVEALREQRIFNFLQAVADRNYAGWGRKFQASLDELAAFVSLPNNNRENIQFAEP</sequence>
<dbReference type="AlphaFoldDB" id="A0A368NCG4"/>
<feature type="domain" description="DUF8128" evidence="1">
    <location>
        <begin position="6"/>
        <end position="323"/>
    </location>
</feature>
<comment type="caution">
    <text evidence="2">The sequence shown here is derived from an EMBL/GenBank/DDBJ whole genome shotgun (WGS) entry which is preliminary data.</text>
</comment>
<evidence type="ECO:0000313" key="3">
    <source>
        <dbReference type="Proteomes" id="UP000252189"/>
    </source>
</evidence>
<keyword evidence="3" id="KW-1185">Reference proteome</keyword>
<reference evidence="2 3" key="1">
    <citation type="submission" date="2018-07" db="EMBL/GenBank/DDBJ databases">
        <title>Genome sequences of Haloplanus salinus JCM 18368T.</title>
        <authorList>
            <person name="Kim Y.B."/>
            <person name="Roh S.W."/>
        </authorList>
    </citation>
    <scope>NUCLEOTIDE SEQUENCE [LARGE SCALE GENOMIC DNA]</scope>
    <source>
        <strain evidence="2 3">JCM 18368</strain>
    </source>
</reference>
<accession>A0A368NCG4</accession>
<evidence type="ECO:0000313" key="2">
    <source>
        <dbReference type="EMBL" id="RCU46999.1"/>
    </source>
</evidence>
<organism evidence="2 3">
    <name type="scientific">Haloplanus salinus</name>
    <dbReference type="NCBI Taxonomy" id="1126245"/>
    <lineage>
        <taxon>Archaea</taxon>
        <taxon>Methanobacteriati</taxon>
        <taxon>Methanobacteriota</taxon>
        <taxon>Stenosarchaea group</taxon>
        <taxon>Halobacteria</taxon>
        <taxon>Halobacteriales</taxon>
        <taxon>Haloferacaceae</taxon>
        <taxon>Haloplanus</taxon>
    </lineage>
</organism>